<dbReference type="EMBL" id="BAAARY010000004">
    <property type="protein sequence ID" value="GAA2517495.1"/>
    <property type="molecule type" value="Genomic_DNA"/>
</dbReference>
<keyword evidence="4" id="KW-0547">Nucleotide-binding</keyword>
<dbReference type="SUPFAM" id="SSF56112">
    <property type="entry name" value="Protein kinase-like (PK-like)"/>
    <property type="match status" value="1"/>
</dbReference>
<evidence type="ECO:0000256" key="7">
    <source>
        <dbReference type="ARBA" id="ARBA00047899"/>
    </source>
</evidence>
<evidence type="ECO:0000313" key="12">
    <source>
        <dbReference type="EMBL" id="GAA2517495.1"/>
    </source>
</evidence>
<protein>
    <recommendedName>
        <fullName evidence="1">non-specific serine/threonine protein kinase</fullName>
        <ecNumber evidence="1">2.7.11.1</ecNumber>
    </recommendedName>
</protein>
<name>A0ABP6AK83_9ACTN</name>
<dbReference type="SMART" id="SM00220">
    <property type="entry name" value="S_TKc"/>
    <property type="match status" value="1"/>
</dbReference>
<evidence type="ECO:0000256" key="8">
    <source>
        <dbReference type="ARBA" id="ARBA00048679"/>
    </source>
</evidence>
<evidence type="ECO:0000256" key="2">
    <source>
        <dbReference type="ARBA" id="ARBA00022527"/>
    </source>
</evidence>
<evidence type="ECO:0000256" key="9">
    <source>
        <dbReference type="SAM" id="MobiDB-lite"/>
    </source>
</evidence>
<dbReference type="PROSITE" id="PS00108">
    <property type="entry name" value="PROTEIN_KINASE_ST"/>
    <property type="match status" value="1"/>
</dbReference>
<dbReference type="InterPro" id="IPR000719">
    <property type="entry name" value="Prot_kinase_dom"/>
</dbReference>
<feature type="domain" description="PASTA" evidence="11">
    <location>
        <begin position="467"/>
        <end position="534"/>
    </location>
</feature>
<dbReference type="Pfam" id="PF00069">
    <property type="entry name" value="Pkinase"/>
    <property type="match status" value="1"/>
</dbReference>
<accession>A0ABP6AK83</accession>
<dbReference type="Pfam" id="PF03793">
    <property type="entry name" value="PASTA"/>
    <property type="match status" value="4"/>
</dbReference>
<evidence type="ECO:0000256" key="4">
    <source>
        <dbReference type="ARBA" id="ARBA00022741"/>
    </source>
</evidence>
<dbReference type="PANTHER" id="PTHR43289:SF34">
    <property type="entry name" value="SERINE_THREONINE-PROTEIN KINASE YBDM-RELATED"/>
    <property type="match status" value="1"/>
</dbReference>
<dbReference type="PANTHER" id="PTHR43289">
    <property type="entry name" value="MITOGEN-ACTIVATED PROTEIN KINASE KINASE KINASE 20-RELATED"/>
    <property type="match status" value="1"/>
</dbReference>
<dbReference type="InterPro" id="IPR008271">
    <property type="entry name" value="Ser/Thr_kinase_AS"/>
</dbReference>
<keyword evidence="3" id="KW-0808">Transferase</keyword>
<evidence type="ECO:0000256" key="6">
    <source>
        <dbReference type="ARBA" id="ARBA00022840"/>
    </source>
</evidence>
<evidence type="ECO:0000259" key="11">
    <source>
        <dbReference type="PROSITE" id="PS51178"/>
    </source>
</evidence>
<evidence type="ECO:0000256" key="3">
    <source>
        <dbReference type="ARBA" id="ARBA00022679"/>
    </source>
</evidence>
<evidence type="ECO:0000313" key="13">
    <source>
        <dbReference type="Proteomes" id="UP001499978"/>
    </source>
</evidence>
<dbReference type="SMART" id="SM00740">
    <property type="entry name" value="PASTA"/>
    <property type="match status" value="4"/>
</dbReference>
<keyword evidence="6" id="KW-0067">ATP-binding</keyword>
<dbReference type="EC" id="2.7.11.1" evidence="1"/>
<gene>
    <name evidence="12" type="primary">pknB_2</name>
    <name evidence="12" type="ORF">GCM10010201_12930</name>
</gene>
<evidence type="ECO:0000259" key="10">
    <source>
        <dbReference type="PROSITE" id="PS50011"/>
    </source>
</evidence>
<evidence type="ECO:0000256" key="1">
    <source>
        <dbReference type="ARBA" id="ARBA00012513"/>
    </source>
</evidence>
<evidence type="ECO:0000256" key="5">
    <source>
        <dbReference type="ARBA" id="ARBA00022777"/>
    </source>
</evidence>
<dbReference type="GO" id="GO:0016301">
    <property type="term" value="F:kinase activity"/>
    <property type="evidence" value="ECO:0007669"/>
    <property type="project" value="UniProtKB-KW"/>
</dbReference>
<feature type="domain" description="PASTA" evidence="11">
    <location>
        <begin position="535"/>
        <end position="600"/>
    </location>
</feature>
<dbReference type="Gene3D" id="3.30.200.20">
    <property type="entry name" value="Phosphorylase Kinase, domain 1"/>
    <property type="match status" value="1"/>
</dbReference>
<feature type="domain" description="Protein kinase" evidence="10">
    <location>
        <begin position="18"/>
        <end position="286"/>
    </location>
</feature>
<dbReference type="CDD" id="cd06577">
    <property type="entry name" value="PASTA_pknB"/>
    <property type="match status" value="3"/>
</dbReference>
<proteinExistence type="predicted"/>
<dbReference type="PROSITE" id="PS51178">
    <property type="entry name" value="PASTA"/>
    <property type="match status" value="4"/>
</dbReference>
<sequence>MDTQVADPLMGTLVDGRYRVRGRVARGGMATVYTAVDERLERVVALKIIQPGQARDEQFLRRFTLEARTIARLTHPNVVAVYDQGEHEGRPYLVMEFVRGRTLREVLAQRRRLDPAEALAVADQMLAALAAAHRAGLVHRDVKPENILVAESPSGGPGRLIDSVVKVADFGLAQAVEASADDPGQLMATVAYVAPELVAEGVADPRTDVYSAGIVLFEMLTGRVPFDGQEPVDVAWQHVDNEVPSPAKLTPDLPPPLTELVVRATRRDPRRRPSDAGHLQSEVQQLRDGIGVTTAAMRAATERTMMVPPIAPSRRAARWARSGDAHAVAAASGRRLPPTRARVASPDPTRRLLDRAGDAWRRAQPALDRTRTALRQRSRPILAAAVALLLGTGLWWLASGRYTDAPTLVSLTEAGAIARAQQSGFTVGYGEPRHDEHVDKGVVLAQSPQAQARVVQGSTITLILSLGPERFPVPDIVGKSLELARPELELAKLVLVRGPDRYHDTLPAGAVAATEPVVGAQVKPGDKITVTVSKGKAPISTPDVVGKQLAEAKDLLTRLGLTVTEAIVDSDEPAGQVIKQSLAEGAGVDRGAEIALTVSKGPPAFAMPRVTDMRCDQAQQGLEQLKLKVRVTFNPNGFVKSQSPVEGAPTTPGAEAVLVCF</sequence>
<comment type="catalytic activity">
    <reaction evidence="8">
        <text>L-seryl-[protein] + ATP = O-phospho-L-seryl-[protein] + ADP + H(+)</text>
        <dbReference type="Rhea" id="RHEA:17989"/>
        <dbReference type="Rhea" id="RHEA-COMP:9863"/>
        <dbReference type="Rhea" id="RHEA-COMP:11604"/>
        <dbReference type="ChEBI" id="CHEBI:15378"/>
        <dbReference type="ChEBI" id="CHEBI:29999"/>
        <dbReference type="ChEBI" id="CHEBI:30616"/>
        <dbReference type="ChEBI" id="CHEBI:83421"/>
        <dbReference type="ChEBI" id="CHEBI:456216"/>
        <dbReference type="EC" id="2.7.11.1"/>
    </reaction>
</comment>
<dbReference type="NCBIfam" id="NF033483">
    <property type="entry name" value="PknB_PASTA_kin"/>
    <property type="match status" value="1"/>
</dbReference>
<keyword evidence="13" id="KW-1185">Reference proteome</keyword>
<dbReference type="InterPro" id="IPR005543">
    <property type="entry name" value="PASTA_dom"/>
</dbReference>
<dbReference type="Gene3D" id="1.10.510.10">
    <property type="entry name" value="Transferase(Phosphotransferase) domain 1"/>
    <property type="match status" value="1"/>
</dbReference>
<comment type="catalytic activity">
    <reaction evidence="7">
        <text>L-threonyl-[protein] + ATP = O-phospho-L-threonyl-[protein] + ADP + H(+)</text>
        <dbReference type="Rhea" id="RHEA:46608"/>
        <dbReference type="Rhea" id="RHEA-COMP:11060"/>
        <dbReference type="Rhea" id="RHEA-COMP:11605"/>
        <dbReference type="ChEBI" id="CHEBI:15378"/>
        <dbReference type="ChEBI" id="CHEBI:30013"/>
        <dbReference type="ChEBI" id="CHEBI:30616"/>
        <dbReference type="ChEBI" id="CHEBI:61977"/>
        <dbReference type="ChEBI" id="CHEBI:456216"/>
        <dbReference type="EC" id="2.7.11.1"/>
    </reaction>
</comment>
<keyword evidence="2" id="KW-0723">Serine/threonine-protein kinase</keyword>
<dbReference type="CDD" id="cd14014">
    <property type="entry name" value="STKc_PknB_like"/>
    <property type="match status" value="1"/>
</dbReference>
<feature type="domain" description="PASTA" evidence="11">
    <location>
        <begin position="399"/>
        <end position="466"/>
    </location>
</feature>
<reference evidence="13" key="1">
    <citation type="journal article" date="2019" name="Int. J. Syst. Evol. Microbiol.">
        <title>The Global Catalogue of Microorganisms (GCM) 10K type strain sequencing project: providing services to taxonomists for standard genome sequencing and annotation.</title>
        <authorList>
            <consortium name="The Broad Institute Genomics Platform"/>
            <consortium name="The Broad Institute Genome Sequencing Center for Infectious Disease"/>
            <person name="Wu L."/>
            <person name="Ma J."/>
        </authorList>
    </citation>
    <scope>NUCLEOTIDE SEQUENCE [LARGE SCALE GENOMIC DNA]</scope>
    <source>
        <strain evidence="13">JCM 3367</strain>
    </source>
</reference>
<feature type="region of interest" description="Disordered" evidence="9">
    <location>
        <begin position="328"/>
        <end position="347"/>
    </location>
</feature>
<organism evidence="12 13">
    <name type="scientific">Pilimelia columellifera subsp. columellifera</name>
    <dbReference type="NCBI Taxonomy" id="706583"/>
    <lineage>
        <taxon>Bacteria</taxon>
        <taxon>Bacillati</taxon>
        <taxon>Actinomycetota</taxon>
        <taxon>Actinomycetes</taxon>
        <taxon>Micromonosporales</taxon>
        <taxon>Micromonosporaceae</taxon>
        <taxon>Pilimelia</taxon>
    </lineage>
</organism>
<feature type="domain" description="PASTA" evidence="11">
    <location>
        <begin position="601"/>
        <end position="661"/>
    </location>
</feature>
<dbReference type="RefSeq" id="WP_344169756.1">
    <property type="nucleotide sequence ID" value="NZ_BAAARY010000004.1"/>
</dbReference>
<comment type="caution">
    <text evidence="12">The sequence shown here is derived from an EMBL/GenBank/DDBJ whole genome shotgun (WGS) entry which is preliminary data.</text>
</comment>
<dbReference type="Proteomes" id="UP001499978">
    <property type="component" value="Unassembled WGS sequence"/>
</dbReference>
<dbReference type="Gene3D" id="3.30.10.20">
    <property type="match status" value="3"/>
</dbReference>
<dbReference type="InterPro" id="IPR011009">
    <property type="entry name" value="Kinase-like_dom_sf"/>
</dbReference>
<keyword evidence="5 12" id="KW-0418">Kinase</keyword>
<dbReference type="PROSITE" id="PS50011">
    <property type="entry name" value="PROTEIN_KINASE_DOM"/>
    <property type="match status" value="1"/>
</dbReference>